<evidence type="ECO:0000256" key="6">
    <source>
        <dbReference type="ARBA" id="ARBA00022989"/>
    </source>
</evidence>
<dbReference type="Proteomes" id="UP000001745">
    <property type="component" value="Unassembled WGS sequence"/>
</dbReference>
<dbReference type="STRING" id="441959.B8M5K1"/>
<dbReference type="GO" id="GO:0140359">
    <property type="term" value="F:ABC-type transporter activity"/>
    <property type="evidence" value="ECO:0007669"/>
    <property type="project" value="InterPro"/>
</dbReference>
<feature type="transmembrane region" description="Helical" evidence="8">
    <location>
        <begin position="231"/>
        <end position="248"/>
    </location>
</feature>
<dbReference type="PANTHER" id="PTHR24223">
    <property type="entry name" value="ATP-BINDING CASSETTE SUB-FAMILY C"/>
    <property type="match status" value="1"/>
</dbReference>
<keyword evidence="5" id="KW-0067">ATP-binding</keyword>
<keyword evidence="4" id="KW-0547">Nucleotide-binding</keyword>
<keyword evidence="7 8" id="KW-0472">Membrane</keyword>
<feature type="domain" description="ABC transporter" evidence="9">
    <location>
        <begin position="512"/>
        <end position="768"/>
    </location>
</feature>
<dbReference type="Pfam" id="PF00005">
    <property type="entry name" value="ABC_tran"/>
    <property type="match status" value="2"/>
</dbReference>
<dbReference type="eggNOG" id="KOG0054">
    <property type="taxonomic scope" value="Eukaryota"/>
</dbReference>
<dbReference type="AlphaFoldDB" id="B8M5K1"/>
<evidence type="ECO:0000256" key="7">
    <source>
        <dbReference type="ARBA" id="ARBA00023136"/>
    </source>
</evidence>
<proteinExistence type="predicted"/>
<dbReference type="InterPro" id="IPR003593">
    <property type="entry name" value="AAA+_ATPase"/>
</dbReference>
<dbReference type="GO" id="GO:0016020">
    <property type="term" value="C:membrane"/>
    <property type="evidence" value="ECO:0007669"/>
    <property type="project" value="UniProtKB-SubCell"/>
</dbReference>
<keyword evidence="6 8" id="KW-1133">Transmembrane helix</keyword>
<keyword evidence="12" id="KW-1185">Reference proteome</keyword>
<accession>B8M5K1</accession>
<evidence type="ECO:0000256" key="2">
    <source>
        <dbReference type="ARBA" id="ARBA00022448"/>
    </source>
</evidence>
<organism evidence="11 12">
    <name type="scientific">Talaromyces stipitatus (strain ATCC 10500 / CBS 375.48 / QM 6759 / NRRL 1006)</name>
    <name type="common">Penicillium stipitatum</name>
    <dbReference type="NCBI Taxonomy" id="441959"/>
    <lineage>
        <taxon>Eukaryota</taxon>
        <taxon>Fungi</taxon>
        <taxon>Dikarya</taxon>
        <taxon>Ascomycota</taxon>
        <taxon>Pezizomycotina</taxon>
        <taxon>Eurotiomycetes</taxon>
        <taxon>Eurotiomycetidae</taxon>
        <taxon>Eurotiales</taxon>
        <taxon>Trichocomaceae</taxon>
        <taxon>Talaromyces</taxon>
        <taxon>Talaromyces sect. Talaromyces</taxon>
    </lineage>
</organism>
<dbReference type="InParanoid" id="B8M5K1"/>
<reference evidence="12" key="1">
    <citation type="journal article" date="2015" name="Genome Announc.">
        <title>Genome sequence of the AIDS-associated pathogen Penicillium marneffei (ATCC18224) and its near taxonomic relative Talaromyces stipitatus (ATCC10500).</title>
        <authorList>
            <person name="Nierman W.C."/>
            <person name="Fedorova-Abrams N.D."/>
            <person name="Andrianopoulos A."/>
        </authorList>
    </citation>
    <scope>NUCLEOTIDE SEQUENCE [LARGE SCALE GENOMIC DNA]</scope>
    <source>
        <strain evidence="12">ATCC 10500 / CBS 375.48 / QM 6759 / NRRL 1006</strain>
    </source>
</reference>
<dbReference type="SUPFAM" id="SSF52540">
    <property type="entry name" value="P-loop containing nucleoside triphosphate hydrolases"/>
    <property type="match status" value="2"/>
</dbReference>
<evidence type="ECO:0000256" key="3">
    <source>
        <dbReference type="ARBA" id="ARBA00022692"/>
    </source>
</evidence>
<dbReference type="PROSITE" id="PS50929">
    <property type="entry name" value="ABC_TM1F"/>
    <property type="match status" value="1"/>
</dbReference>
<dbReference type="GO" id="GO:0016887">
    <property type="term" value="F:ATP hydrolysis activity"/>
    <property type="evidence" value="ECO:0007669"/>
    <property type="project" value="InterPro"/>
</dbReference>
<protein>
    <submittedName>
        <fullName evidence="11">Multidrug resistance protein, putative</fullName>
    </submittedName>
</protein>
<dbReference type="InterPro" id="IPR003439">
    <property type="entry name" value="ABC_transporter-like_ATP-bd"/>
</dbReference>
<dbReference type="InterPro" id="IPR011527">
    <property type="entry name" value="ABC1_TM_dom"/>
</dbReference>
<evidence type="ECO:0000313" key="12">
    <source>
        <dbReference type="Proteomes" id="UP000001745"/>
    </source>
</evidence>
<dbReference type="OMA" id="SITICKA"/>
<dbReference type="Pfam" id="PF00664">
    <property type="entry name" value="ABC_membrane"/>
    <property type="match status" value="1"/>
</dbReference>
<keyword evidence="2" id="KW-0813">Transport</keyword>
<evidence type="ECO:0000256" key="5">
    <source>
        <dbReference type="ARBA" id="ARBA00022840"/>
    </source>
</evidence>
<sequence>MHNVRQEYHERWYHEIIEICCLNHDFKNLPGGDQTQIGSKGLNLSGGQRQRVSLARALFARCDILLLDDTFSGLDGETEQTIFDNLFGSSGVVRRLNTTVILVSNSTHYFHAADHIVVLKDREILDQGNWQNIQYKATSKAKFSSSSRGKDSIILLANTEKLNSQLRSKYEAEIDLARRTGDPALYRYYFGYIGSRNLLLLIACTMSYSFFIAFPQYWLRLWTELGGRDPVFYACGFLFLSIMSWASTSTQMWSVLIRLAPQSGSKLHERLLYIVARAPLSYFSKTDVGSILNRFSQDMQLIDKQLPSALQTVVTQICKLLMQTILLCVTERWLIVSLPACILVVFVVQKTYLRTSRQLRFLELESRAGVFSNFLESVEGIETIRSFGWSKAMIEENILSVENSQRPEFLLLCLQRWLNIVLDLLAAVIATSTVAIAAAYRTHITGAQVGIALNIMLVANTTLLRLVENWTVLETSLGALSRLKTLEEVTPSEGGTAETLEPPANWPSRGNIEFKNITASYQSRSVALRNLSLNIPAGQKLVVCGRTGSGKSTLLLTLLRLLELQSGKIELDGIDIRSMRLDLLRQRCFITVSQDPLLLPNETLRFNLDLDCSVPDDALVDALTDAGLWSHFYEGSRQLDGEGATIVDISDSDDNHPILNQLSIGQCQLFAICRAVLKAKLLLQYGVKPVIILDEVTSSLDIETESTVYRIVDSEFTKHGHTVIVVAHRVGALEEYFETGRDAVALIVDGRLQGIMDKIKLTTLQHLE</sequence>
<dbReference type="SUPFAM" id="SSF90123">
    <property type="entry name" value="ABC transporter transmembrane region"/>
    <property type="match status" value="1"/>
</dbReference>
<dbReference type="Gene3D" id="1.20.1560.10">
    <property type="entry name" value="ABC transporter type 1, transmembrane domain"/>
    <property type="match status" value="1"/>
</dbReference>
<comment type="subcellular location">
    <subcellularLocation>
        <location evidence="1">Membrane</location>
        <topology evidence="1">Multi-pass membrane protein</topology>
    </subcellularLocation>
</comment>
<evidence type="ECO:0000259" key="10">
    <source>
        <dbReference type="PROSITE" id="PS50929"/>
    </source>
</evidence>
<dbReference type="PhylomeDB" id="B8M5K1"/>
<dbReference type="CDD" id="cd18580">
    <property type="entry name" value="ABC_6TM_ABCC_D2"/>
    <property type="match status" value="1"/>
</dbReference>
<dbReference type="OrthoDB" id="4139357at2759"/>
<dbReference type="InterPro" id="IPR027417">
    <property type="entry name" value="P-loop_NTPase"/>
</dbReference>
<dbReference type="PROSITE" id="PS50893">
    <property type="entry name" value="ABC_TRANSPORTER_2"/>
    <property type="match status" value="1"/>
</dbReference>
<evidence type="ECO:0000313" key="11">
    <source>
        <dbReference type="EMBL" id="EED19895.1"/>
    </source>
</evidence>
<dbReference type="InterPro" id="IPR036640">
    <property type="entry name" value="ABC1_TM_sf"/>
</dbReference>
<feature type="domain" description="ABC transmembrane type-1" evidence="10">
    <location>
        <begin position="199"/>
        <end position="475"/>
    </location>
</feature>
<feature type="transmembrane region" description="Helical" evidence="8">
    <location>
        <begin position="198"/>
        <end position="219"/>
    </location>
</feature>
<dbReference type="PANTHER" id="PTHR24223:SF345">
    <property type="entry name" value="ABC MULTIDRUG TRANSPORTER (EUROFUNG)"/>
    <property type="match status" value="1"/>
</dbReference>
<dbReference type="EMBL" id="EQ962654">
    <property type="protein sequence ID" value="EED19895.1"/>
    <property type="molecule type" value="Genomic_DNA"/>
</dbReference>
<evidence type="ECO:0000256" key="4">
    <source>
        <dbReference type="ARBA" id="ARBA00022741"/>
    </source>
</evidence>
<evidence type="ECO:0000259" key="9">
    <source>
        <dbReference type="PROSITE" id="PS50893"/>
    </source>
</evidence>
<dbReference type="InterPro" id="IPR044726">
    <property type="entry name" value="ABCC_6TM_D2"/>
</dbReference>
<gene>
    <name evidence="11" type="ORF">TSTA_031540</name>
</gene>
<evidence type="ECO:0000256" key="1">
    <source>
        <dbReference type="ARBA" id="ARBA00004141"/>
    </source>
</evidence>
<dbReference type="VEuPathDB" id="FungiDB:TSTA_031540"/>
<keyword evidence="3 8" id="KW-0812">Transmembrane</keyword>
<evidence type="ECO:0000256" key="8">
    <source>
        <dbReference type="SAM" id="Phobius"/>
    </source>
</evidence>
<dbReference type="RefSeq" id="XP_002480329.1">
    <property type="nucleotide sequence ID" value="XM_002480284.1"/>
</dbReference>
<dbReference type="FunFam" id="1.20.1560.10:FF:000329">
    <property type="entry name" value="p-loop containing nucleoside triphosphate hydrolase protein"/>
    <property type="match status" value="1"/>
</dbReference>
<feature type="transmembrane region" description="Helical" evidence="8">
    <location>
        <begin position="333"/>
        <end position="353"/>
    </location>
</feature>
<dbReference type="InterPro" id="IPR050173">
    <property type="entry name" value="ABC_transporter_C-like"/>
</dbReference>
<dbReference type="GeneID" id="8107765"/>
<dbReference type="Gene3D" id="3.40.50.300">
    <property type="entry name" value="P-loop containing nucleotide triphosphate hydrolases"/>
    <property type="match status" value="2"/>
</dbReference>
<dbReference type="SMART" id="SM00382">
    <property type="entry name" value="AAA"/>
    <property type="match status" value="1"/>
</dbReference>
<dbReference type="HOGENOM" id="CLU_000604_27_9_1"/>
<dbReference type="GO" id="GO:0005524">
    <property type="term" value="F:ATP binding"/>
    <property type="evidence" value="ECO:0007669"/>
    <property type="project" value="UniProtKB-KW"/>
</dbReference>
<name>B8M5K1_TALSN</name>